<evidence type="ECO:0000256" key="4">
    <source>
        <dbReference type="ARBA" id="ARBA00022801"/>
    </source>
</evidence>
<dbReference type="InterPro" id="IPR001764">
    <property type="entry name" value="Glyco_hydro_3_N"/>
</dbReference>
<proteinExistence type="inferred from homology"/>
<evidence type="ECO:0000256" key="3">
    <source>
        <dbReference type="ARBA" id="ARBA00012663"/>
    </source>
</evidence>
<name>A0A6L5XXL2_9FIRM</name>
<protein>
    <recommendedName>
        <fullName evidence="3">beta-N-acetylhexosaminidase</fullName>
        <ecNumber evidence="3">3.2.1.52</ecNumber>
    </recommendedName>
</protein>
<evidence type="ECO:0000256" key="6">
    <source>
        <dbReference type="SAM" id="MobiDB-lite"/>
    </source>
</evidence>
<feature type="region of interest" description="Disordered" evidence="6">
    <location>
        <begin position="26"/>
        <end position="61"/>
    </location>
</feature>
<dbReference type="Gene3D" id="3.20.20.300">
    <property type="entry name" value="Glycoside hydrolase, family 3, N-terminal domain"/>
    <property type="match status" value="1"/>
</dbReference>
<dbReference type="PANTHER" id="PTHR30480">
    <property type="entry name" value="BETA-HEXOSAMINIDASE-RELATED"/>
    <property type="match status" value="1"/>
</dbReference>
<dbReference type="GO" id="GO:0009254">
    <property type="term" value="P:peptidoglycan turnover"/>
    <property type="evidence" value="ECO:0007669"/>
    <property type="project" value="TreeGrafter"/>
</dbReference>
<feature type="compositionally biased region" description="Low complexity" evidence="6">
    <location>
        <begin position="46"/>
        <end position="60"/>
    </location>
</feature>
<reference evidence="8 9" key="1">
    <citation type="submission" date="2019-08" db="EMBL/GenBank/DDBJ databases">
        <title>In-depth cultivation of the pig gut microbiome towards novel bacterial diversity and tailored functional studies.</title>
        <authorList>
            <person name="Wylensek D."/>
            <person name="Hitch T.C.A."/>
            <person name="Clavel T."/>
        </authorList>
    </citation>
    <scope>NUCLEOTIDE SEQUENCE [LARGE SCALE GENOMIC DNA]</scope>
    <source>
        <strain evidence="8 9">WCA-693-APC-MOT-I</strain>
    </source>
</reference>
<gene>
    <name evidence="8" type="primary">nagZ</name>
    <name evidence="8" type="ORF">FYJ58_06335</name>
</gene>
<dbReference type="SUPFAM" id="SSF51445">
    <property type="entry name" value="(Trans)glycosidases"/>
    <property type="match status" value="1"/>
</dbReference>
<dbReference type="InterPro" id="IPR036962">
    <property type="entry name" value="Glyco_hydro_3_N_sf"/>
</dbReference>
<dbReference type="GO" id="GO:0004563">
    <property type="term" value="F:beta-N-acetylhexosaminidase activity"/>
    <property type="evidence" value="ECO:0007669"/>
    <property type="project" value="UniProtKB-EC"/>
</dbReference>
<evidence type="ECO:0000256" key="2">
    <source>
        <dbReference type="ARBA" id="ARBA00005336"/>
    </source>
</evidence>
<keyword evidence="9" id="KW-1185">Reference proteome</keyword>
<dbReference type="GO" id="GO:0005975">
    <property type="term" value="P:carbohydrate metabolic process"/>
    <property type="evidence" value="ECO:0007669"/>
    <property type="project" value="InterPro"/>
</dbReference>
<comment type="similarity">
    <text evidence="2">Belongs to the glycosyl hydrolase 3 family.</text>
</comment>
<dbReference type="InterPro" id="IPR019800">
    <property type="entry name" value="Glyco_hydro_3_AS"/>
</dbReference>
<evidence type="ECO:0000313" key="9">
    <source>
        <dbReference type="Proteomes" id="UP000482209"/>
    </source>
</evidence>
<evidence type="ECO:0000313" key="8">
    <source>
        <dbReference type="EMBL" id="MSS63495.1"/>
    </source>
</evidence>
<dbReference type="Pfam" id="PF00933">
    <property type="entry name" value="Glyco_hydro_3"/>
    <property type="match status" value="1"/>
</dbReference>
<feature type="compositionally biased region" description="Basic and acidic residues" evidence="6">
    <location>
        <begin position="26"/>
        <end position="45"/>
    </location>
</feature>
<organism evidence="8 9">
    <name type="scientific">Velocimicrobium porci</name>
    <dbReference type="NCBI Taxonomy" id="2606634"/>
    <lineage>
        <taxon>Bacteria</taxon>
        <taxon>Bacillati</taxon>
        <taxon>Bacillota</taxon>
        <taxon>Clostridia</taxon>
        <taxon>Lachnospirales</taxon>
        <taxon>Lachnospiraceae</taxon>
        <taxon>Velocimicrobium</taxon>
    </lineage>
</organism>
<feature type="domain" description="Glycoside hydrolase family 3 N-terminal" evidence="7">
    <location>
        <begin position="80"/>
        <end position="412"/>
    </location>
</feature>
<evidence type="ECO:0000256" key="1">
    <source>
        <dbReference type="ARBA" id="ARBA00001231"/>
    </source>
</evidence>
<dbReference type="InterPro" id="IPR017853">
    <property type="entry name" value="GH"/>
</dbReference>
<dbReference type="PROSITE" id="PS00775">
    <property type="entry name" value="GLYCOSYL_HYDROL_F3"/>
    <property type="match status" value="1"/>
</dbReference>
<evidence type="ECO:0000256" key="5">
    <source>
        <dbReference type="ARBA" id="ARBA00023295"/>
    </source>
</evidence>
<dbReference type="NCBIfam" id="NF003740">
    <property type="entry name" value="PRK05337.1"/>
    <property type="match status" value="1"/>
</dbReference>
<keyword evidence="5 8" id="KW-0326">Glycosidase</keyword>
<dbReference type="EMBL" id="VUMT01000007">
    <property type="protein sequence ID" value="MSS63495.1"/>
    <property type="molecule type" value="Genomic_DNA"/>
</dbReference>
<sequence length="432" mass="47712">MRKLYLIVMILSLALVGCSGQKSEEVVHTVENEPTKTPEQEKEEPTATPEAEPTPSATPSVVTDDAAILGMAEDILSNMTLEEKIGQMFMVNLELLDNSEGKYYEHKKFTKEMKKSLEKYPIGGVTFFARNIATRPQTTKLIEKLQENSKVPLFISVDEEGGDVARIANNDNMRTTKFPSMEEVGKLEDKEYAYNMGSTIASEIKELGFNLDFAPVADVKTNILNTEIGNRSFGDDPNLVSDMVTKVVEGIQDQGVSATLKHFPGHGDVSKDSHEGAVNVDNDVNRLRKVEFKPFEAGIRAGVDLIMVSHISISRVTESTEPASLSALVMKEMLRTEMGFEGVIITDAMNMKAITDFYDSGQAAVKAIKAGVDIVLMPDELDKAYEAVLEAVEEGKIKESRIDESVKRILELKIRRGLILSDTDLIPTAKER</sequence>
<keyword evidence="4 8" id="KW-0378">Hydrolase</keyword>
<dbReference type="PROSITE" id="PS51257">
    <property type="entry name" value="PROKAR_LIPOPROTEIN"/>
    <property type="match status" value="1"/>
</dbReference>
<dbReference type="EC" id="3.2.1.52" evidence="3"/>
<evidence type="ECO:0000259" key="7">
    <source>
        <dbReference type="Pfam" id="PF00933"/>
    </source>
</evidence>
<dbReference type="RefSeq" id="WP_154518864.1">
    <property type="nucleotide sequence ID" value="NZ_VUMT01000007.1"/>
</dbReference>
<comment type="caution">
    <text evidence="8">The sequence shown here is derived from an EMBL/GenBank/DDBJ whole genome shotgun (WGS) entry which is preliminary data.</text>
</comment>
<dbReference type="AlphaFoldDB" id="A0A6L5XXL2"/>
<dbReference type="InterPro" id="IPR050226">
    <property type="entry name" value="NagZ_Beta-hexosaminidase"/>
</dbReference>
<accession>A0A6L5XXL2</accession>
<dbReference type="Proteomes" id="UP000482209">
    <property type="component" value="Unassembled WGS sequence"/>
</dbReference>
<comment type="catalytic activity">
    <reaction evidence="1">
        <text>Hydrolysis of terminal non-reducing N-acetyl-D-hexosamine residues in N-acetyl-beta-D-hexosaminides.</text>
        <dbReference type="EC" id="3.2.1.52"/>
    </reaction>
</comment>
<dbReference type="PANTHER" id="PTHR30480:SF13">
    <property type="entry name" value="BETA-HEXOSAMINIDASE"/>
    <property type="match status" value="1"/>
</dbReference>